<gene>
    <name evidence="1" type="ORF">LP032_043</name>
</gene>
<protein>
    <submittedName>
        <fullName evidence="1">Uncharacterized protein</fullName>
    </submittedName>
</protein>
<reference evidence="1" key="1">
    <citation type="journal article" date="2014" name="Appl. Environ. Microbiol.">
        <title>Comparative genomic and morphological analysis of Listeria phages isolated from farm environments.</title>
        <authorList>
            <person name="Denes T."/>
            <person name="Vongkamjan K."/>
            <person name="Ackermann H.W."/>
            <person name="Moreno Switt A.I."/>
            <person name="Wiedmann M."/>
            <person name="den Bakker H.C."/>
        </authorList>
    </citation>
    <scope>NUCLEOTIDE SEQUENCE</scope>
</reference>
<accession>A0A059T6I6</accession>
<evidence type="ECO:0000313" key="1">
    <source>
        <dbReference type="EMBL" id="AHL18892.1"/>
    </source>
</evidence>
<sequence length="235" mass="26286">MVKLGSEAKEALFAEKKVTKRVTKFLKQDEGIVLQFAGFEKGYAQAMQHQYYGVWKGSSECTGNDLYDKAVEMIYQEAKEAPTGSDEEKRLKDLAYAIKAKPVFLFGFWEVATGEELILPVSSKKQALALYKALEKHEKKFGKKAFEIERIQGGYLVSPLDLDELDLNNKQVEDFEAHVKDGFNVELYDEALWKDNEEAQLEKLAQAGIDIDKLIGSGHGKTATPAPAGTEPLPF</sequence>
<name>A0A059T6I6_9CAUD</name>
<dbReference type="EMBL" id="KJ094025">
    <property type="protein sequence ID" value="AHL18892.1"/>
    <property type="molecule type" value="Genomic_DNA"/>
</dbReference>
<organism evidence="1">
    <name type="scientific">Listeria phage LP-032</name>
    <dbReference type="NCBI Taxonomy" id="1173746"/>
    <lineage>
        <taxon>Viruses</taxon>
        <taxon>Duplodnaviria</taxon>
        <taxon>Heunggongvirae</taxon>
        <taxon>Uroviricota</taxon>
        <taxon>Caudoviricetes</taxon>
        <taxon>Homburgvirus</taxon>
        <taxon>Homburgvirus LP26</taxon>
    </lineage>
</organism>
<proteinExistence type="predicted"/>